<dbReference type="AlphaFoldDB" id="A0A0V1C459"/>
<evidence type="ECO:0000313" key="2">
    <source>
        <dbReference type="Proteomes" id="UP000054995"/>
    </source>
</evidence>
<feature type="non-terminal residue" evidence="1">
    <location>
        <position position="1"/>
    </location>
</feature>
<dbReference type="Proteomes" id="UP000054995">
    <property type="component" value="Unassembled WGS sequence"/>
</dbReference>
<accession>A0A0V1C459</accession>
<gene>
    <name evidence="1" type="ORF">T4D_5416</name>
</gene>
<evidence type="ECO:0000313" key="1">
    <source>
        <dbReference type="EMBL" id="KRY44093.1"/>
    </source>
</evidence>
<reference evidence="1 2" key="1">
    <citation type="submission" date="2015-01" db="EMBL/GenBank/DDBJ databases">
        <title>Evolution of Trichinella species and genotypes.</title>
        <authorList>
            <person name="Korhonen P.K."/>
            <person name="Edoardo P."/>
            <person name="Giuseppe L.R."/>
            <person name="Gasser R.B."/>
        </authorList>
    </citation>
    <scope>NUCLEOTIDE SEQUENCE [LARGE SCALE GENOMIC DNA]</scope>
    <source>
        <strain evidence="1">ISS470</strain>
    </source>
</reference>
<sequence>LYAQYGLHTTTDPKITVLILNTKMNLEIPGSH</sequence>
<feature type="non-terminal residue" evidence="1">
    <location>
        <position position="32"/>
    </location>
</feature>
<name>A0A0V1C459_TRIPS</name>
<organism evidence="1 2">
    <name type="scientific">Trichinella pseudospiralis</name>
    <name type="common">Parasitic roundworm</name>
    <dbReference type="NCBI Taxonomy" id="6337"/>
    <lineage>
        <taxon>Eukaryota</taxon>
        <taxon>Metazoa</taxon>
        <taxon>Ecdysozoa</taxon>
        <taxon>Nematoda</taxon>
        <taxon>Enoplea</taxon>
        <taxon>Dorylaimia</taxon>
        <taxon>Trichinellida</taxon>
        <taxon>Trichinellidae</taxon>
        <taxon>Trichinella</taxon>
    </lineage>
</organism>
<protein>
    <submittedName>
        <fullName evidence="1">Uncharacterized protein</fullName>
    </submittedName>
</protein>
<dbReference type="EMBL" id="JYDT01005646">
    <property type="protein sequence ID" value="KRY44093.1"/>
    <property type="molecule type" value="Genomic_DNA"/>
</dbReference>
<proteinExistence type="predicted"/>
<keyword evidence="2" id="KW-1185">Reference proteome</keyword>
<comment type="caution">
    <text evidence="1">The sequence shown here is derived from an EMBL/GenBank/DDBJ whole genome shotgun (WGS) entry which is preliminary data.</text>
</comment>